<dbReference type="InterPro" id="IPR011011">
    <property type="entry name" value="Znf_FYVE_PHD"/>
</dbReference>
<feature type="domain" description="PHD-type" evidence="10">
    <location>
        <begin position="159"/>
        <end position="208"/>
    </location>
</feature>
<dbReference type="WBParaSite" id="nRc.2.0.1.t03951-RA">
    <property type="protein sequence ID" value="nRc.2.0.1.t03951-RA"/>
    <property type="gene ID" value="nRc.2.0.1.g03951"/>
</dbReference>
<feature type="region of interest" description="Disordered" evidence="9">
    <location>
        <begin position="1"/>
        <end position="71"/>
    </location>
</feature>
<evidence type="ECO:0000313" key="12">
    <source>
        <dbReference type="WBParaSite" id="nRc.2.0.1.t03951-RA"/>
    </source>
</evidence>
<evidence type="ECO:0000256" key="5">
    <source>
        <dbReference type="ARBA" id="ARBA00022833"/>
    </source>
</evidence>
<keyword evidence="3 7" id="KW-0479">Metal-binding</keyword>
<evidence type="ECO:0000259" key="10">
    <source>
        <dbReference type="PROSITE" id="PS50016"/>
    </source>
</evidence>
<evidence type="ECO:0000256" key="7">
    <source>
        <dbReference type="PIRSR" id="PIRSR628651-51"/>
    </source>
</evidence>
<dbReference type="InterPro" id="IPR001965">
    <property type="entry name" value="Znf_PHD"/>
</dbReference>
<dbReference type="PROSITE" id="PS01359">
    <property type="entry name" value="ZF_PHD_1"/>
    <property type="match status" value="1"/>
</dbReference>
<dbReference type="SMART" id="SM00249">
    <property type="entry name" value="PHD"/>
    <property type="match status" value="1"/>
</dbReference>
<proteinExistence type="inferred from homology"/>
<feature type="binding site" evidence="7">
    <location>
        <position position="164"/>
    </location>
    <ligand>
        <name>Zn(2+)</name>
        <dbReference type="ChEBI" id="CHEBI:29105"/>
        <label>1</label>
    </ligand>
</feature>
<dbReference type="AlphaFoldDB" id="A0A915HR13"/>
<sequence length="210" mass="23297">KKSQSVPYRLVDSSNSRAPQQTVPAALTSNKDKMNAVNHGASTSGSGGFLHSFTEQAESRHGRPRKLTSRVSEMLRDVIQKQEQRERLGSDSGGGAAVGAYGAASLTSTYPAVNYHSQQQVHHDQQHEQFYAGGSTRDDSDQEVGNNDAAELSDQSDQQRWCICNRVSFGNMVACDDKDCPFEWFHYECVGITQPPKGKWFCPHCTKRRK</sequence>
<name>A0A915HR13_ROMCU</name>
<feature type="binding site" evidence="7">
    <location>
        <position position="180"/>
    </location>
    <ligand>
        <name>Zn(2+)</name>
        <dbReference type="ChEBI" id="CHEBI:29105"/>
        <label>2</label>
    </ligand>
</feature>
<protein>
    <submittedName>
        <fullName evidence="12">PHD-type domain-containing protein</fullName>
    </submittedName>
</protein>
<comment type="similarity">
    <text evidence="2">Belongs to the ING family.</text>
</comment>
<reference evidence="12" key="1">
    <citation type="submission" date="2022-11" db="UniProtKB">
        <authorList>
            <consortium name="WormBaseParasite"/>
        </authorList>
    </citation>
    <scope>IDENTIFICATION</scope>
</reference>
<feature type="binding site" evidence="7">
    <location>
        <position position="162"/>
    </location>
    <ligand>
        <name>Zn(2+)</name>
        <dbReference type="ChEBI" id="CHEBI:29105"/>
        <label>1</label>
    </ligand>
</feature>
<dbReference type="CDD" id="cd15505">
    <property type="entry name" value="PHD_ING"/>
    <property type="match status" value="1"/>
</dbReference>
<keyword evidence="6" id="KW-0539">Nucleus</keyword>
<dbReference type="InterPro" id="IPR019787">
    <property type="entry name" value="Znf_PHD-finger"/>
</dbReference>
<dbReference type="Gene3D" id="3.30.40.10">
    <property type="entry name" value="Zinc/RING finger domain, C3HC4 (zinc finger)"/>
    <property type="match status" value="1"/>
</dbReference>
<dbReference type="GO" id="GO:0008270">
    <property type="term" value="F:zinc ion binding"/>
    <property type="evidence" value="ECO:0007669"/>
    <property type="project" value="UniProtKB-KW"/>
</dbReference>
<feature type="region of interest" description="Disordered" evidence="9">
    <location>
        <begin position="132"/>
        <end position="152"/>
    </location>
</feature>
<evidence type="ECO:0000256" key="2">
    <source>
        <dbReference type="ARBA" id="ARBA00010210"/>
    </source>
</evidence>
<dbReference type="PROSITE" id="PS50016">
    <property type="entry name" value="ZF_PHD_2"/>
    <property type="match status" value="1"/>
</dbReference>
<evidence type="ECO:0000256" key="6">
    <source>
        <dbReference type="ARBA" id="ARBA00023242"/>
    </source>
</evidence>
<organism evidence="11 12">
    <name type="scientific">Romanomermis culicivorax</name>
    <name type="common">Nematode worm</name>
    <dbReference type="NCBI Taxonomy" id="13658"/>
    <lineage>
        <taxon>Eukaryota</taxon>
        <taxon>Metazoa</taxon>
        <taxon>Ecdysozoa</taxon>
        <taxon>Nematoda</taxon>
        <taxon>Enoplea</taxon>
        <taxon>Dorylaimia</taxon>
        <taxon>Mermithida</taxon>
        <taxon>Mermithoidea</taxon>
        <taxon>Mermithidae</taxon>
        <taxon>Romanomermis</taxon>
    </lineage>
</organism>
<feature type="binding site" evidence="7">
    <location>
        <position position="186"/>
    </location>
    <ligand>
        <name>Zn(2+)</name>
        <dbReference type="ChEBI" id="CHEBI:29105"/>
        <label>1</label>
    </ligand>
</feature>
<evidence type="ECO:0000313" key="11">
    <source>
        <dbReference type="Proteomes" id="UP000887565"/>
    </source>
</evidence>
<dbReference type="PANTHER" id="PTHR10333">
    <property type="entry name" value="INHIBITOR OF GROWTH PROTEIN"/>
    <property type="match status" value="1"/>
</dbReference>
<dbReference type="InterPro" id="IPR013083">
    <property type="entry name" value="Znf_RING/FYVE/PHD"/>
</dbReference>
<dbReference type="Pfam" id="PF00628">
    <property type="entry name" value="PHD"/>
    <property type="match status" value="1"/>
</dbReference>
<evidence type="ECO:0000256" key="8">
    <source>
        <dbReference type="PROSITE-ProRule" id="PRU00146"/>
    </source>
</evidence>
<evidence type="ECO:0000256" key="9">
    <source>
        <dbReference type="SAM" id="MobiDB-lite"/>
    </source>
</evidence>
<evidence type="ECO:0000256" key="1">
    <source>
        <dbReference type="ARBA" id="ARBA00004123"/>
    </source>
</evidence>
<keyword evidence="5 7" id="KW-0862">Zinc</keyword>
<feature type="binding site" evidence="7">
    <location>
        <position position="175"/>
    </location>
    <ligand>
        <name>Zn(2+)</name>
        <dbReference type="ChEBI" id="CHEBI:29105"/>
        <label>2</label>
    </ligand>
</feature>
<dbReference type="Proteomes" id="UP000887565">
    <property type="component" value="Unplaced"/>
</dbReference>
<feature type="binding site" evidence="7">
    <location>
        <position position="205"/>
    </location>
    <ligand>
        <name>Zn(2+)</name>
        <dbReference type="ChEBI" id="CHEBI:29105"/>
        <label>2</label>
    </ligand>
</feature>
<keyword evidence="4 8" id="KW-0863">Zinc-finger</keyword>
<feature type="compositionally biased region" description="Polar residues" evidence="9">
    <location>
        <begin position="1"/>
        <end position="29"/>
    </location>
</feature>
<comment type="subcellular location">
    <subcellularLocation>
        <location evidence="1">Nucleus</location>
    </subcellularLocation>
</comment>
<dbReference type="InterPro" id="IPR028651">
    <property type="entry name" value="ING_fam"/>
</dbReference>
<evidence type="ECO:0000256" key="3">
    <source>
        <dbReference type="ARBA" id="ARBA00022723"/>
    </source>
</evidence>
<feature type="binding site" evidence="7">
    <location>
        <position position="189"/>
    </location>
    <ligand>
        <name>Zn(2+)</name>
        <dbReference type="ChEBI" id="CHEBI:29105"/>
        <label>1</label>
    </ligand>
</feature>
<dbReference type="SUPFAM" id="SSF57903">
    <property type="entry name" value="FYVE/PHD zinc finger"/>
    <property type="match status" value="1"/>
</dbReference>
<evidence type="ECO:0000256" key="4">
    <source>
        <dbReference type="ARBA" id="ARBA00022771"/>
    </source>
</evidence>
<accession>A0A915HR13</accession>
<feature type="binding site" evidence="7">
    <location>
        <position position="202"/>
    </location>
    <ligand>
        <name>Zn(2+)</name>
        <dbReference type="ChEBI" id="CHEBI:29105"/>
        <label>2</label>
    </ligand>
</feature>
<dbReference type="GO" id="GO:0005634">
    <property type="term" value="C:nucleus"/>
    <property type="evidence" value="ECO:0007669"/>
    <property type="project" value="UniProtKB-SubCell"/>
</dbReference>
<dbReference type="InterPro" id="IPR019786">
    <property type="entry name" value="Zinc_finger_PHD-type_CS"/>
</dbReference>
<keyword evidence="11" id="KW-1185">Reference proteome</keyword>